<protein>
    <submittedName>
        <fullName evidence="1">Uncharacterized protein</fullName>
    </submittedName>
</protein>
<dbReference type="EMBL" id="JBFOLJ010000002">
    <property type="protein sequence ID" value="KAL2551651.1"/>
    <property type="molecule type" value="Genomic_DNA"/>
</dbReference>
<gene>
    <name evidence="1" type="ORF">Fot_05270</name>
</gene>
<keyword evidence="2" id="KW-1185">Reference proteome</keyword>
<dbReference type="Proteomes" id="UP001604277">
    <property type="component" value="Unassembled WGS sequence"/>
</dbReference>
<organism evidence="1 2">
    <name type="scientific">Forsythia ovata</name>
    <dbReference type="NCBI Taxonomy" id="205694"/>
    <lineage>
        <taxon>Eukaryota</taxon>
        <taxon>Viridiplantae</taxon>
        <taxon>Streptophyta</taxon>
        <taxon>Embryophyta</taxon>
        <taxon>Tracheophyta</taxon>
        <taxon>Spermatophyta</taxon>
        <taxon>Magnoliopsida</taxon>
        <taxon>eudicotyledons</taxon>
        <taxon>Gunneridae</taxon>
        <taxon>Pentapetalae</taxon>
        <taxon>asterids</taxon>
        <taxon>lamiids</taxon>
        <taxon>Lamiales</taxon>
        <taxon>Oleaceae</taxon>
        <taxon>Forsythieae</taxon>
        <taxon>Forsythia</taxon>
    </lineage>
</organism>
<name>A0ABD1WPN0_9LAMI</name>
<accession>A0ABD1WPN0</accession>
<sequence>MPLESESLNKRYILMGDVYIVMIVPKEELELQSHSHALSLSHINKEFHLELLFRAPNIGEAFHPEFAQFDNCDINPDRRYEAQRALINQVGAVAAAVIYCLYEQSLTIEAVKSGATWDPKNGTLPQSLALATAALMALRQHPSGAERPSF</sequence>
<dbReference type="AlphaFoldDB" id="A0ABD1WPN0"/>
<proteinExistence type="predicted"/>
<comment type="caution">
    <text evidence="1">The sequence shown here is derived from an EMBL/GenBank/DDBJ whole genome shotgun (WGS) entry which is preliminary data.</text>
</comment>
<evidence type="ECO:0000313" key="2">
    <source>
        <dbReference type="Proteomes" id="UP001604277"/>
    </source>
</evidence>
<reference evidence="2" key="1">
    <citation type="submission" date="2024-07" db="EMBL/GenBank/DDBJ databases">
        <title>Two chromosome-level genome assemblies of Korean endemic species Abeliophyllum distichum and Forsythia ovata (Oleaceae).</title>
        <authorList>
            <person name="Jang H."/>
        </authorList>
    </citation>
    <scope>NUCLEOTIDE SEQUENCE [LARGE SCALE GENOMIC DNA]</scope>
</reference>
<evidence type="ECO:0000313" key="1">
    <source>
        <dbReference type="EMBL" id="KAL2551651.1"/>
    </source>
</evidence>